<dbReference type="Pfam" id="PF00583">
    <property type="entry name" value="Acetyltransf_1"/>
    <property type="match status" value="1"/>
</dbReference>
<dbReference type="AlphaFoldDB" id="X0YBW2"/>
<name>X0YBW2_9ZZZZ</name>
<dbReference type="InterPro" id="IPR016181">
    <property type="entry name" value="Acyl_CoA_acyltransferase"/>
</dbReference>
<dbReference type="Gene3D" id="3.40.630.30">
    <property type="match status" value="1"/>
</dbReference>
<evidence type="ECO:0000259" key="1">
    <source>
        <dbReference type="PROSITE" id="PS51186"/>
    </source>
</evidence>
<dbReference type="EMBL" id="BARS01052446">
    <property type="protein sequence ID" value="GAG53324.1"/>
    <property type="molecule type" value="Genomic_DNA"/>
</dbReference>
<organism evidence="2">
    <name type="scientific">marine sediment metagenome</name>
    <dbReference type="NCBI Taxonomy" id="412755"/>
    <lineage>
        <taxon>unclassified sequences</taxon>
        <taxon>metagenomes</taxon>
        <taxon>ecological metagenomes</taxon>
    </lineage>
</organism>
<feature type="non-terminal residue" evidence="2">
    <location>
        <position position="231"/>
    </location>
</feature>
<comment type="caution">
    <text evidence="2">The sequence shown here is derived from an EMBL/GenBank/DDBJ whole genome shotgun (WGS) entry which is preliminary data.</text>
</comment>
<sequence length="231" mass="24865">MLPRLEDLAGSGPGVAALAGGRLTGFLLSRIVVPRVERMAWVPDCGHGLARPGDGVTCRRMYADISRRWAAEGCCAQAVSIQAYDRDAVEAWFSLGFGLTWVDALRDLEPAAGEDEGVEIRRAGPDDIDVLVHLEAELVRHLTSAPISLVYPEDPETHARRSWADGPVDTTWIAFRDDRAVGYLTAERPGADAPVMARTGQSTASVGGAYVVEDARNRGVGTALLNRSLEK</sequence>
<dbReference type="GO" id="GO:0016747">
    <property type="term" value="F:acyltransferase activity, transferring groups other than amino-acyl groups"/>
    <property type="evidence" value="ECO:0007669"/>
    <property type="project" value="InterPro"/>
</dbReference>
<gene>
    <name evidence="2" type="ORF">S01H1_77975</name>
</gene>
<feature type="domain" description="N-acetyltransferase" evidence="1">
    <location>
        <begin position="118"/>
        <end position="231"/>
    </location>
</feature>
<dbReference type="SUPFAM" id="SSF55729">
    <property type="entry name" value="Acyl-CoA N-acyltransferases (Nat)"/>
    <property type="match status" value="1"/>
</dbReference>
<dbReference type="CDD" id="cd04301">
    <property type="entry name" value="NAT_SF"/>
    <property type="match status" value="1"/>
</dbReference>
<reference evidence="2" key="1">
    <citation type="journal article" date="2014" name="Front. Microbiol.">
        <title>High frequency of phylogenetically diverse reductive dehalogenase-homologous genes in deep subseafloor sedimentary metagenomes.</title>
        <authorList>
            <person name="Kawai M."/>
            <person name="Futagami T."/>
            <person name="Toyoda A."/>
            <person name="Takaki Y."/>
            <person name="Nishi S."/>
            <person name="Hori S."/>
            <person name="Arai W."/>
            <person name="Tsubouchi T."/>
            <person name="Morono Y."/>
            <person name="Uchiyama I."/>
            <person name="Ito T."/>
            <person name="Fujiyama A."/>
            <person name="Inagaki F."/>
            <person name="Takami H."/>
        </authorList>
    </citation>
    <scope>NUCLEOTIDE SEQUENCE</scope>
    <source>
        <strain evidence="2">Expedition CK06-06</strain>
    </source>
</reference>
<accession>X0YBW2</accession>
<dbReference type="PROSITE" id="PS51186">
    <property type="entry name" value="GNAT"/>
    <property type="match status" value="1"/>
</dbReference>
<protein>
    <recommendedName>
        <fullName evidence="1">N-acetyltransferase domain-containing protein</fullName>
    </recommendedName>
</protein>
<evidence type="ECO:0000313" key="2">
    <source>
        <dbReference type="EMBL" id="GAG53324.1"/>
    </source>
</evidence>
<dbReference type="InterPro" id="IPR000182">
    <property type="entry name" value="GNAT_dom"/>
</dbReference>
<proteinExistence type="predicted"/>